<dbReference type="InterPro" id="IPR020579">
    <property type="entry name" value="Exonuc_VII_lsu_C"/>
</dbReference>
<evidence type="ECO:0000259" key="3">
    <source>
        <dbReference type="Pfam" id="PF02601"/>
    </source>
</evidence>
<keyword evidence="2" id="KW-1133">Transmembrane helix</keyword>
<dbReference type="PANTHER" id="PTHR30008:SF0">
    <property type="entry name" value="EXODEOXYRIBONUCLEASE 7 LARGE SUBUNIT"/>
    <property type="match status" value="1"/>
</dbReference>
<proteinExistence type="predicted"/>
<evidence type="ECO:0000313" key="4">
    <source>
        <dbReference type="EMBL" id="RIJ43399.1"/>
    </source>
</evidence>
<name>A0A399N1Q9_9MICO</name>
<dbReference type="Proteomes" id="UP000266634">
    <property type="component" value="Unassembled WGS sequence"/>
</dbReference>
<keyword evidence="2" id="KW-0472">Membrane</keyword>
<feature type="domain" description="Exonuclease VII large subunit C-terminal" evidence="3">
    <location>
        <begin position="250"/>
        <end position="326"/>
    </location>
</feature>
<dbReference type="EMBL" id="QWEA01000194">
    <property type="protein sequence ID" value="RIJ43399.1"/>
    <property type="molecule type" value="Genomic_DNA"/>
</dbReference>
<dbReference type="AlphaFoldDB" id="A0A399N1Q9"/>
<organism evidence="4 5">
    <name type="scientific">Clavibacter michiganensis subsp. insidiosus</name>
    <dbReference type="NCBI Taxonomy" id="33014"/>
    <lineage>
        <taxon>Bacteria</taxon>
        <taxon>Bacillati</taxon>
        <taxon>Actinomycetota</taxon>
        <taxon>Actinomycetes</taxon>
        <taxon>Micrococcales</taxon>
        <taxon>Microbacteriaceae</taxon>
        <taxon>Clavibacter</taxon>
    </lineage>
</organism>
<feature type="region of interest" description="Disordered" evidence="1">
    <location>
        <begin position="1"/>
        <end position="47"/>
    </location>
</feature>
<gene>
    <name evidence="4" type="ORF">DZF93_06650</name>
</gene>
<dbReference type="GO" id="GO:0009318">
    <property type="term" value="C:exodeoxyribonuclease VII complex"/>
    <property type="evidence" value="ECO:0007669"/>
    <property type="project" value="InterPro"/>
</dbReference>
<dbReference type="PANTHER" id="PTHR30008">
    <property type="entry name" value="EXODEOXYRIBONUCLEASE 7 LARGE SUBUNIT"/>
    <property type="match status" value="1"/>
</dbReference>
<reference evidence="4 5" key="1">
    <citation type="submission" date="2018-08" db="EMBL/GenBank/DDBJ databases">
        <title>Genome Sequence of Clavibacter michiganensis Subspecies type strains, and the Atypical Peach-Colored Strains Isolated from Tomato.</title>
        <authorList>
            <person name="Osdaghi E."/>
            <person name="Portier P."/>
            <person name="Briand M."/>
            <person name="Jacques M.-A."/>
        </authorList>
    </citation>
    <scope>NUCLEOTIDE SEQUENCE [LARGE SCALE GENOMIC DNA]</scope>
    <source>
        <strain evidence="4 5">CFBP 6488</strain>
    </source>
</reference>
<feature type="region of interest" description="Disordered" evidence="1">
    <location>
        <begin position="344"/>
        <end position="363"/>
    </location>
</feature>
<accession>A0A399N1Q9</accession>
<feature type="transmembrane region" description="Helical" evidence="2">
    <location>
        <begin position="412"/>
        <end position="433"/>
    </location>
</feature>
<keyword evidence="2" id="KW-0812">Transmembrane</keyword>
<feature type="transmembrane region" description="Helical" evidence="2">
    <location>
        <begin position="439"/>
        <end position="461"/>
    </location>
</feature>
<protein>
    <recommendedName>
        <fullName evidence="3">Exonuclease VII large subunit C-terminal domain-containing protein</fullName>
    </recommendedName>
</protein>
<evidence type="ECO:0000256" key="1">
    <source>
        <dbReference type="SAM" id="MobiDB-lite"/>
    </source>
</evidence>
<sequence>MSWGERSHGRRMERGLGAGTTTAGSARHRAGPSPCPRTVRETGGCGSPGARLPDMAAFPPQTPGRGAAEVVTFSQLSSSFLLSERETVKISGEIAEISKTRTRFELVDMTGVLDGRTRSIPTICNPETITGLRVGDVVELTGRFDVLDQDCLLALRATRASKKESRGRLSPREQRARLANDPRTCAVARHRLERRTTPPSGLPRSVSPSGSLRVTFIGPLSDTARSDIKSGLRLDKMEPRWFGIPFNDSQAIADRVTSVSKEDTDLIVLFRGGGKWRDWVVLNDVRVINAVAEADVPVVTAVGHTTTDAAVAWVADGDFRTPTEVRTALHKLLYVNTPSPLDVPAPRRSAPISAPPPATTSPCGAERLAAEHARSAPTQHDLVTARAEVAEARRLVVEAERSFALHRIQVRAVVLGLSAGIGTVVATLNLSSWMSTDPWYAIVGSALGLLTAGTAGAVFLFRGRSRALLPPRRIREGMPEVGQDAWLFALRHAQSPRQYRRLHGSSQER</sequence>
<evidence type="ECO:0000313" key="5">
    <source>
        <dbReference type="Proteomes" id="UP000266634"/>
    </source>
</evidence>
<comment type="caution">
    <text evidence="4">The sequence shown here is derived from an EMBL/GenBank/DDBJ whole genome shotgun (WGS) entry which is preliminary data.</text>
</comment>
<evidence type="ECO:0000256" key="2">
    <source>
        <dbReference type="SAM" id="Phobius"/>
    </source>
</evidence>
<feature type="compositionally biased region" description="Basic and acidic residues" evidence="1">
    <location>
        <begin position="1"/>
        <end position="14"/>
    </location>
</feature>
<dbReference type="GO" id="GO:0006308">
    <property type="term" value="P:DNA catabolic process"/>
    <property type="evidence" value="ECO:0007669"/>
    <property type="project" value="InterPro"/>
</dbReference>
<dbReference type="InterPro" id="IPR003753">
    <property type="entry name" value="Exonuc_VII_L"/>
</dbReference>
<dbReference type="GO" id="GO:0008855">
    <property type="term" value="F:exodeoxyribonuclease VII activity"/>
    <property type="evidence" value="ECO:0007669"/>
    <property type="project" value="InterPro"/>
</dbReference>
<dbReference type="Pfam" id="PF02601">
    <property type="entry name" value="Exonuc_VII_L"/>
    <property type="match status" value="1"/>
</dbReference>